<gene>
    <name evidence="1" type="ORF">ABT276_10600</name>
</gene>
<dbReference type="Proteomes" id="UP001445472">
    <property type="component" value="Unassembled WGS sequence"/>
</dbReference>
<keyword evidence="2" id="KW-1185">Reference proteome</keyword>
<dbReference type="RefSeq" id="WP_351975796.1">
    <property type="nucleotide sequence ID" value="NZ_JBEPBX010000007.1"/>
</dbReference>
<reference evidence="1 2" key="1">
    <citation type="submission" date="2024-06" db="EMBL/GenBank/DDBJ databases">
        <title>The Natural Products Discovery Center: Release of the First 8490 Sequenced Strains for Exploring Actinobacteria Biosynthetic Diversity.</title>
        <authorList>
            <person name="Kalkreuter E."/>
            <person name="Kautsar S.A."/>
            <person name="Yang D."/>
            <person name="Bader C.D."/>
            <person name="Teijaro C.N."/>
            <person name="Fluegel L."/>
            <person name="Davis C.M."/>
            <person name="Simpson J.R."/>
            <person name="Lauterbach L."/>
            <person name="Steele A.D."/>
            <person name="Gui C."/>
            <person name="Meng S."/>
            <person name="Li G."/>
            <person name="Viehrig K."/>
            <person name="Ye F."/>
            <person name="Su P."/>
            <person name="Kiefer A.F."/>
            <person name="Nichols A."/>
            <person name="Cepeda A.J."/>
            <person name="Yan W."/>
            <person name="Fan B."/>
            <person name="Jiang Y."/>
            <person name="Adhikari A."/>
            <person name="Zheng C.-J."/>
            <person name="Schuster L."/>
            <person name="Cowan T.M."/>
            <person name="Smanski M.J."/>
            <person name="Chevrette M.G."/>
            <person name="De Carvalho L.P.S."/>
            <person name="Shen B."/>
        </authorList>
    </citation>
    <scope>NUCLEOTIDE SEQUENCE [LARGE SCALE GENOMIC DNA]</scope>
    <source>
        <strain evidence="1 2">NPDC000837</strain>
    </source>
</reference>
<organism evidence="1 2">
    <name type="scientific">Streptomyces xantholiticus</name>
    <dbReference type="NCBI Taxonomy" id="68285"/>
    <lineage>
        <taxon>Bacteria</taxon>
        <taxon>Bacillati</taxon>
        <taxon>Actinomycetota</taxon>
        <taxon>Actinomycetes</taxon>
        <taxon>Kitasatosporales</taxon>
        <taxon>Streptomycetaceae</taxon>
        <taxon>Streptomyces</taxon>
    </lineage>
</organism>
<dbReference type="EMBL" id="JBEPBX010000007">
    <property type="protein sequence ID" value="MER6613816.1"/>
    <property type="molecule type" value="Genomic_DNA"/>
</dbReference>
<evidence type="ECO:0000313" key="2">
    <source>
        <dbReference type="Proteomes" id="UP001445472"/>
    </source>
</evidence>
<evidence type="ECO:0000313" key="1">
    <source>
        <dbReference type="EMBL" id="MER6613816.1"/>
    </source>
</evidence>
<comment type="caution">
    <text evidence="1">The sequence shown here is derived from an EMBL/GenBank/DDBJ whole genome shotgun (WGS) entry which is preliminary data.</text>
</comment>
<accession>A0ABV1USZ2</accession>
<name>A0ABV1USZ2_9ACTN</name>
<protein>
    <submittedName>
        <fullName evidence="1">Uncharacterized protein</fullName>
    </submittedName>
</protein>
<proteinExistence type="predicted"/>
<sequence>MDGLVALTAVQIGATVVATSDPMDIQAYLDQLPGAGFVVPLRV</sequence>